<dbReference type="InterPro" id="IPR010970">
    <property type="entry name" value="Cys_dSase_SufS"/>
</dbReference>
<evidence type="ECO:0000256" key="3">
    <source>
        <dbReference type="ARBA" id="ARBA00010447"/>
    </source>
</evidence>
<dbReference type="SUPFAM" id="SSF53383">
    <property type="entry name" value="PLP-dependent transferases"/>
    <property type="match status" value="1"/>
</dbReference>
<evidence type="ECO:0000256" key="1">
    <source>
        <dbReference type="ARBA" id="ARBA00001933"/>
    </source>
</evidence>
<keyword evidence="11" id="KW-1185">Reference proteome</keyword>
<feature type="domain" description="Aminotransferase class V" evidence="9">
    <location>
        <begin position="28"/>
        <end position="397"/>
    </location>
</feature>
<dbReference type="Gene3D" id="3.90.1150.10">
    <property type="entry name" value="Aspartate Aminotransferase, domain 1"/>
    <property type="match status" value="1"/>
</dbReference>
<dbReference type="NCBIfam" id="TIGR01979">
    <property type="entry name" value="sufS"/>
    <property type="match status" value="1"/>
</dbReference>
<dbReference type="PROSITE" id="PS00595">
    <property type="entry name" value="AA_TRANSFER_CLASS_5"/>
    <property type="match status" value="1"/>
</dbReference>
<dbReference type="InterPro" id="IPR016454">
    <property type="entry name" value="Cysteine_dSase"/>
</dbReference>
<evidence type="ECO:0000256" key="5">
    <source>
        <dbReference type="ARBA" id="ARBA00022898"/>
    </source>
</evidence>
<evidence type="ECO:0000256" key="7">
    <source>
        <dbReference type="RuleBase" id="RU004504"/>
    </source>
</evidence>
<dbReference type="GO" id="GO:0006534">
    <property type="term" value="P:cysteine metabolic process"/>
    <property type="evidence" value="ECO:0007669"/>
    <property type="project" value="UniProtKB-UniRule"/>
</dbReference>
<keyword evidence="5 8" id="KW-0663">Pyridoxal phosphate</keyword>
<organism evidence="10 11">
    <name type="scientific">Corallococcus coralloides (strain ATCC 25202 / DSM 2259 / NBRC 100086 / M2)</name>
    <name type="common">Myxococcus coralloides</name>
    <dbReference type="NCBI Taxonomy" id="1144275"/>
    <lineage>
        <taxon>Bacteria</taxon>
        <taxon>Pseudomonadati</taxon>
        <taxon>Myxococcota</taxon>
        <taxon>Myxococcia</taxon>
        <taxon>Myxococcales</taxon>
        <taxon>Cystobacterineae</taxon>
        <taxon>Myxococcaceae</taxon>
        <taxon>Corallococcus</taxon>
    </lineage>
</organism>
<dbReference type="InterPro" id="IPR015422">
    <property type="entry name" value="PyrdxlP-dep_Trfase_small"/>
</dbReference>
<dbReference type="AlphaFoldDB" id="H8MP78"/>
<evidence type="ECO:0000256" key="8">
    <source>
        <dbReference type="RuleBase" id="RU004506"/>
    </source>
</evidence>
<evidence type="ECO:0000313" key="11">
    <source>
        <dbReference type="Proteomes" id="UP000007587"/>
    </source>
</evidence>
<comment type="catalytic activity">
    <reaction evidence="6 8">
        <text>(sulfur carrier)-H + L-cysteine = (sulfur carrier)-SH + L-alanine</text>
        <dbReference type="Rhea" id="RHEA:43892"/>
        <dbReference type="Rhea" id="RHEA-COMP:14737"/>
        <dbReference type="Rhea" id="RHEA-COMP:14739"/>
        <dbReference type="ChEBI" id="CHEBI:29917"/>
        <dbReference type="ChEBI" id="CHEBI:35235"/>
        <dbReference type="ChEBI" id="CHEBI:57972"/>
        <dbReference type="ChEBI" id="CHEBI:64428"/>
        <dbReference type="EC" id="2.8.1.7"/>
    </reaction>
</comment>
<reference evidence="10 11" key="1">
    <citation type="journal article" date="2012" name="J. Bacteriol.">
        <title>Complete Genome Sequence of the Fruiting Myxobacterium Corallococcus coralloides DSM 2259.</title>
        <authorList>
            <person name="Huntley S."/>
            <person name="Zhang Y."/>
            <person name="Treuner-Lange A."/>
            <person name="Kneip S."/>
            <person name="Sensen C.W."/>
            <person name="Sogaard-Andersen L."/>
        </authorList>
    </citation>
    <scope>NUCLEOTIDE SEQUENCE [LARGE SCALE GENOMIC DNA]</scope>
    <source>
        <strain evidence="11">ATCC 25202 / DSM 2259 / NBRC 100086 / M2</strain>
    </source>
</reference>
<dbReference type="eggNOG" id="COG0520">
    <property type="taxonomic scope" value="Bacteria"/>
</dbReference>
<proteinExistence type="inferred from homology"/>
<evidence type="ECO:0000256" key="4">
    <source>
        <dbReference type="ARBA" id="ARBA00022679"/>
    </source>
</evidence>
<comment type="cofactor">
    <cofactor evidence="1 7">
        <name>pyridoxal 5'-phosphate</name>
        <dbReference type="ChEBI" id="CHEBI:597326"/>
    </cofactor>
</comment>
<gene>
    <name evidence="10" type="primary">sufS</name>
    <name evidence="10" type="ordered locus">COCOR_01110</name>
</gene>
<accession>H8MP78</accession>
<dbReference type="Pfam" id="PF00266">
    <property type="entry name" value="Aminotran_5"/>
    <property type="match status" value="1"/>
</dbReference>
<dbReference type="InParanoid" id="H8MP78"/>
<name>H8MP78_CORCM</name>
<dbReference type="InterPro" id="IPR015421">
    <property type="entry name" value="PyrdxlP-dep_Trfase_major"/>
</dbReference>
<dbReference type="InterPro" id="IPR020578">
    <property type="entry name" value="Aminotrans_V_PyrdxlP_BS"/>
</dbReference>
<evidence type="ECO:0000259" key="9">
    <source>
        <dbReference type="Pfam" id="PF00266"/>
    </source>
</evidence>
<dbReference type="GO" id="GO:0030170">
    <property type="term" value="F:pyridoxal phosphate binding"/>
    <property type="evidence" value="ECO:0007669"/>
    <property type="project" value="UniProtKB-UniRule"/>
</dbReference>
<dbReference type="EC" id="2.8.1.7" evidence="8"/>
<dbReference type="HOGENOM" id="CLU_003433_2_5_7"/>
<keyword evidence="4 8" id="KW-0808">Transferase</keyword>
<reference evidence="11" key="2">
    <citation type="submission" date="2012-03" db="EMBL/GenBank/DDBJ databases">
        <title>Genome sequence of the fruiting myxobacterium Corallococcus coralloides DSM 2259.</title>
        <authorList>
            <person name="Huntley S."/>
            <person name="Zhang Y."/>
            <person name="Treuner-Lange A."/>
            <person name="Sensen C.W."/>
            <person name="Sogaard-Andersen L."/>
        </authorList>
    </citation>
    <scope>NUCLEOTIDE SEQUENCE [LARGE SCALE GENOMIC DNA]</scope>
    <source>
        <strain evidence="11">ATCC 25202 / DSM 2259 / NBRC 100086 / M2</strain>
    </source>
</reference>
<evidence type="ECO:0000256" key="6">
    <source>
        <dbReference type="ARBA" id="ARBA00050776"/>
    </source>
</evidence>
<comment type="function">
    <text evidence="2 8">Catalyzes the removal of elemental sulfur and selenium atoms from L-cysteine, L-cystine, L-selenocysteine, and L-selenocystine to produce L-alanine.</text>
</comment>
<dbReference type="KEGG" id="ccx:COCOR_01110"/>
<dbReference type="CDD" id="cd06453">
    <property type="entry name" value="SufS_like"/>
    <property type="match status" value="1"/>
</dbReference>
<dbReference type="Proteomes" id="UP000007587">
    <property type="component" value="Chromosome"/>
</dbReference>
<evidence type="ECO:0000313" key="10">
    <source>
        <dbReference type="EMBL" id="AFE10438.1"/>
    </source>
</evidence>
<dbReference type="PIRSF" id="PIRSF005572">
    <property type="entry name" value="NifS"/>
    <property type="match status" value="1"/>
</dbReference>
<dbReference type="OrthoDB" id="9808002at2"/>
<dbReference type="EMBL" id="CP003389">
    <property type="protein sequence ID" value="AFE10438.1"/>
    <property type="molecule type" value="Genomic_DNA"/>
</dbReference>
<evidence type="ECO:0000256" key="2">
    <source>
        <dbReference type="ARBA" id="ARBA00002824"/>
    </source>
</evidence>
<dbReference type="PANTHER" id="PTHR43586">
    <property type="entry name" value="CYSTEINE DESULFURASE"/>
    <property type="match status" value="1"/>
</dbReference>
<dbReference type="GO" id="GO:0031071">
    <property type="term" value="F:cysteine desulfurase activity"/>
    <property type="evidence" value="ECO:0007669"/>
    <property type="project" value="UniProtKB-UniRule"/>
</dbReference>
<dbReference type="InterPro" id="IPR015424">
    <property type="entry name" value="PyrdxlP-dep_Trfase"/>
</dbReference>
<dbReference type="RefSeq" id="WP_014393961.1">
    <property type="nucleotide sequence ID" value="NC_017030.1"/>
</dbReference>
<comment type="similarity">
    <text evidence="3 8">Belongs to the class-V pyridoxal-phosphate-dependent aminotransferase family. Csd subfamily.</text>
</comment>
<dbReference type="PANTHER" id="PTHR43586:SF8">
    <property type="entry name" value="CYSTEINE DESULFURASE 1, CHLOROPLASTIC"/>
    <property type="match status" value="1"/>
</dbReference>
<dbReference type="STRING" id="1144275.COCOR_01110"/>
<dbReference type="FunCoup" id="H8MP78">
    <property type="interactions" value="481"/>
</dbReference>
<protein>
    <recommendedName>
        <fullName evidence="8">Cysteine desulfurase</fullName>
        <ecNumber evidence="8">2.8.1.7</ecNumber>
    </recommendedName>
</protein>
<dbReference type="Gene3D" id="3.40.640.10">
    <property type="entry name" value="Type I PLP-dependent aspartate aminotransferase-like (Major domain)"/>
    <property type="match status" value="1"/>
</dbReference>
<sequence>MSGPGFDLARVRADFPILRQEVRGRPLVYLDSAATGQKPQAVLDAITRYYTHDNANVHRGVHILSERATQAFEDARETVRRFIHAKDVREVIFVRGTTEAINLVAATYGRKHVGPGDEVLISAMEHHSNIVPWQMVCDAAGAKLRVIPVDERGELRMDTVDALLTEKTRLLAITHVSNALGSVNPIKELVAKAHAKNIPVLVDGAQSVTHFPVDVQDLGCDFYAFSGHKLFGPTGIGVLYGKLSMLESLPPYQGGGDMILSVTMEKTVYNRVPHRFEAGTPDMAGAVGLAAAIRYLEAVGMQNVSQHDQWLLAYATDALQSIPGLKLVGTAPHKTGVLSFTLEDVHPHDVGTILDQEGICIRTGHHCAQPLMQRFGVAATARASLALYNTREDVDALVKGLHKVKEVFA</sequence>
<dbReference type="InterPro" id="IPR000192">
    <property type="entry name" value="Aminotrans_V_dom"/>
</dbReference>